<accession>A0A835ME80</accession>
<dbReference type="PANTHER" id="PTHR24282">
    <property type="entry name" value="CYTOCHROME P450 FAMILY MEMBER"/>
    <property type="match status" value="1"/>
</dbReference>
<evidence type="ECO:0000256" key="6">
    <source>
        <dbReference type="ARBA" id="ARBA00022989"/>
    </source>
</evidence>
<dbReference type="InterPro" id="IPR001128">
    <property type="entry name" value="Cyt_P450"/>
</dbReference>
<evidence type="ECO:0000256" key="7">
    <source>
        <dbReference type="ARBA" id="ARBA00023002"/>
    </source>
</evidence>
<protein>
    <recommendedName>
        <fullName evidence="14">Cytochrome P450</fullName>
    </recommendedName>
</protein>
<evidence type="ECO:0000256" key="1">
    <source>
        <dbReference type="ARBA" id="ARBA00004370"/>
    </source>
</evidence>
<dbReference type="GO" id="GO:0016705">
    <property type="term" value="F:oxidoreductase activity, acting on paired donors, with incorporation or reduction of molecular oxygen"/>
    <property type="evidence" value="ECO:0007669"/>
    <property type="project" value="InterPro"/>
</dbReference>
<evidence type="ECO:0000256" key="9">
    <source>
        <dbReference type="ARBA" id="ARBA00023033"/>
    </source>
</evidence>
<evidence type="ECO:0000256" key="8">
    <source>
        <dbReference type="ARBA" id="ARBA00023004"/>
    </source>
</evidence>
<dbReference type="InterPro" id="IPR036396">
    <property type="entry name" value="Cyt_P450_sf"/>
</dbReference>
<evidence type="ECO:0000256" key="5">
    <source>
        <dbReference type="ARBA" id="ARBA00022723"/>
    </source>
</evidence>
<dbReference type="GO" id="GO:0044550">
    <property type="term" value="P:secondary metabolite biosynthetic process"/>
    <property type="evidence" value="ECO:0007669"/>
    <property type="project" value="UniProtKB-ARBA"/>
</dbReference>
<evidence type="ECO:0000256" key="10">
    <source>
        <dbReference type="ARBA" id="ARBA00023136"/>
    </source>
</evidence>
<evidence type="ECO:0000313" key="12">
    <source>
        <dbReference type="EMBL" id="KAF9626467.1"/>
    </source>
</evidence>
<dbReference type="GO" id="GO:0016020">
    <property type="term" value="C:membrane"/>
    <property type="evidence" value="ECO:0007669"/>
    <property type="project" value="UniProtKB-SubCell"/>
</dbReference>
<dbReference type="PANTHER" id="PTHR24282:SF255">
    <property type="entry name" value="CYTOCHROME P450 72A11-RELATED"/>
    <property type="match status" value="1"/>
</dbReference>
<keyword evidence="13" id="KW-1185">Reference proteome</keyword>
<evidence type="ECO:0000256" key="3">
    <source>
        <dbReference type="ARBA" id="ARBA00022617"/>
    </source>
</evidence>
<dbReference type="Pfam" id="PF00067">
    <property type="entry name" value="p450"/>
    <property type="match status" value="1"/>
</dbReference>
<keyword evidence="10 11" id="KW-0472">Membrane</keyword>
<keyword evidence="6 11" id="KW-1133">Transmembrane helix</keyword>
<keyword evidence="3" id="KW-0349">Heme</keyword>
<sequence length="139" mass="15536">MINTAGAAQVIYTMKVLSMHPDLQEKAREDVLQVFGRKAPDFDGLNHLKIVAMILYEVLRLYPLIVLLIRGTNKKMKLGEVILPPGTEIALQTLLVHRDLGLWGEDVKEFNSERFSGGVSKATRICLGQSFALIESKML</sequence>
<dbReference type="Gene3D" id="1.10.630.10">
    <property type="entry name" value="Cytochrome P450"/>
    <property type="match status" value="1"/>
</dbReference>
<comment type="similarity">
    <text evidence="2">Belongs to the cytochrome P450 family.</text>
</comment>
<evidence type="ECO:0000256" key="4">
    <source>
        <dbReference type="ARBA" id="ARBA00022692"/>
    </source>
</evidence>
<keyword evidence="8" id="KW-0408">Iron</keyword>
<dbReference type="GO" id="GO:0004497">
    <property type="term" value="F:monooxygenase activity"/>
    <property type="evidence" value="ECO:0007669"/>
    <property type="project" value="UniProtKB-KW"/>
</dbReference>
<keyword evidence="9" id="KW-0503">Monooxygenase</keyword>
<comment type="caution">
    <text evidence="12">The sequence shown here is derived from an EMBL/GenBank/DDBJ whole genome shotgun (WGS) entry which is preliminary data.</text>
</comment>
<dbReference type="GO" id="GO:0005506">
    <property type="term" value="F:iron ion binding"/>
    <property type="evidence" value="ECO:0007669"/>
    <property type="project" value="InterPro"/>
</dbReference>
<feature type="transmembrane region" description="Helical" evidence="11">
    <location>
        <begin position="50"/>
        <end position="69"/>
    </location>
</feature>
<dbReference type="GO" id="GO:0020037">
    <property type="term" value="F:heme binding"/>
    <property type="evidence" value="ECO:0007669"/>
    <property type="project" value="InterPro"/>
</dbReference>
<dbReference type="InterPro" id="IPR050665">
    <property type="entry name" value="Cytochrome_P450_Monooxygen"/>
</dbReference>
<dbReference type="OrthoDB" id="1470350at2759"/>
<gene>
    <name evidence="12" type="ORF">IFM89_034401</name>
</gene>
<keyword evidence="5" id="KW-0479">Metal-binding</keyword>
<dbReference type="EMBL" id="JADFTS010000001">
    <property type="protein sequence ID" value="KAF9626467.1"/>
    <property type="molecule type" value="Genomic_DNA"/>
</dbReference>
<evidence type="ECO:0000256" key="2">
    <source>
        <dbReference type="ARBA" id="ARBA00010617"/>
    </source>
</evidence>
<dbReference type="SUPFAM" id="SSF48264">
    <property type="entry name" value="Cytochrome P450"/>
    <property type="match status" value="1"/>
</dbReference>
<dbReference type="PRINTS" id="PR00385">
    <property type="entry name" value="P450"/>
</dbReference>
<organism evidence="12 13">
    <name type="scientific">Coptis chinensis</name>
    <dbReference type="NCBI Taxonomy" id="261450"/>
    <lineage>
        <taxon>Eukaryota</taxon>
        <taxon>Viridiplantae</taxon>
        <taxon>Streptophyta</taxon>
        <taxon>Embryophyta</taxon>
        <taxon>Tracheophyta</taxon>
        <taxon>Spermatophyta</taxon>
        <taxon>Magnoliopsida</taxon>
        <taxon>Ranunculales</taxon>
        <taxon>Ranunculaceae</taxon>
        <taxon>Coptidoideae</taxon>
        <taxon>Coptis</taxon>
    </lineage>
</organism>
<evidence type="ECO:0008006" key="14">
    <source>
        <dbReference type="Google" id="ProtNLM"/>
    </source>
</evidence>
<reference evidence="12 13" key="1">
    <citation type="submission" date="2020-10" db="EMBL/GenBank/DDBJ databases">
        <title>The Coptis chinensis genome and diversification of protoberbering-type alkaloids.</title>
        <authorList>
            <person name="Wang B."/>
            <person name="Shu S."/>
            <person name="Song C."/>
            <person name="Liu Y."/>
        </authorList>
    </citation>
    <scope>NUCLEOTIDE SEQUENCE [LARGE SCALE GENOMIC DNA]</scope>
    <source>
        <strain evidence="12">HL-2020</strain>
        <tissue evidence="12">Leaf</tissue>
    </source>
</reference>
<name>A0A835ME80_9MAGN</name>
<evidence type="ECO:0000313" key="13">
    <source>
        <dbReference type="Proteomes" id="UP000631114"/>
    </source>
</evidence>
<keyword evidence="7" id="KW-0560">Oxidoreductase</keyword>
<dbReference type="Proteomes" id="UP000631114">
    <property type="component" value="Unassembled WGS sequence"/>
</dbReference>
<evidence type="ECO:0000256" key="11">
    <source>
        <dbReference type="SAM" id="Phobius"/>
    </source>
</evidence>
<comment type="subcellular location">
    <subcellularLocation>
        <location evidence="1">Membrane</location>
    </subcellularLocation>
</comment>
<proteinExistence type="inferred from homology"/>
<keyword evidence="4 11" id="KW-0812">Transmembrane</keyword>
<dbReference type="AlphaFoldDB" id="A0A835ME80"/>